<proteinExistence type="predicted"/>
<dbReference type="RefSeq" id="WP_117963679.1">
    <property type="nucleotide sequence ID" value="NZ_JAQEAU010000005.1"/>
</dbReference>
<protein>
    <submittedName>
        <fullName evidence="1">Uncharacterized protein</fullName>
    </submittedName>
</protein>
<organism evidence="1 2">
    <name type="scientific">Bacteroides uniformis</name>
    <dbReference type="NCBI Taxonomy" id="820"/>
    <lineage>
        <taxon>Bacteria</taxon>
        <taxon>Pseudomonadati</taxon>
        <taxon>Bacteroidota</taxon>
        <taxon>Bacteroidia</taxon>
        <taxon>Bacteroidales</taxon>
        <taxon>Bacteroidaceae</taxon>
        <taxon>Bacteroides</taxon>
    </lineage>
</organism>
<dbReference type="EMBL" id="QSOF01000028">
    <property type="protein sequence ID" value="RGI72909.1"/>
    <property type="molecule type" value="Genomic_DNA"/>
</dbReference>
<sequence length="194" mass="22689">MNFLKCMNNFPWNRFATVYETNSIGLKGIFIKMFNNTAEMSDYQYVIDRLECQDTLYRITPWGLKFYICLVMEDKSNQDILLQNINVLFEAANYNMQVDIATNYNPTKGNLMKYEIIKSKLFDRDFDGTMDADYIKTFKSIDRNFMQRSTIDLIQQNISLFEDLANSTNSNITQSASLLINSIHNPKKYDFGKS</sequence>
<reference evidence="1 2" key="1">
    <citation type="submission" date="2018-08" db="EMBL/GenBank/DDBJ databases">
        <title>A genome reference for cultivated species of the human gut microbiota.</title>
        <authorList>
            <person name="Zou Y."/>
            <person name="Xue W."/>
            <person name="Luo G."/>
        </authorList>
    </citation>
    <scope>NUCLEOTIDE SEQUENCE [LARGE SCALE GENOMIC DNA]</scope>
    <source>
        <strain evidence="1 2">TM10-17</strain>
    </source>
</reference>
<dbReference type="AlphaFoldDB" id="A0A374MN70"/>
<gene>
    <name evidence="1" type="ORF">DXD90_16985</name>
</gene>
<dbReference type="Proteomes" id="UP000263754">
    <property type="component" value="Unassembled WGS sequence"/>
</dbReference>
<name>A0A374MN70_BACUN</name>
<accession>A0A374MN70</accession>
<comment type="caution">
    <text evidence="1">The sequence shown here is derived from an EMBL/GenBank/DDBJ whole genome shotgun (WGS) entry which is preliminary data.</text>
</comment>
<evidence type="ECO:0000313" key="1">
    <source>
        <dbReference type="EMBL" id="RGI72909.1"/>
    </source>
</evidence>
<evidence type="ECO:0000313" key="2">
    <source>
        <dbReference type="Proteomes" id="UP000263754"/>
    </source>
</evidence>